<dbReference type="EMBL" id="HG793147">
    <property type="protein sequence ID" value="CRL25185.1"/>
    <property type="molecule type" value="Genomic_DNA"/>
</dbReference>
<sequence length="168" mass="18951">MDDVLPSSVRHYRCDIIFVSNIADLASKICSPFGRLSILTTNVGIYLETTPAQTCHMFEVNTLAHYWLVQEFLPDMSKANLGAAIAFHEGLAAELVTCYYVSKIDSVLVTQGFTRTNLIRDLTLEHTWFNPLLHPEAIAEEVVKALPGWLECSLRCRLEKLMRADEGY</sequence>
<keyword evidence="4" id="KW-1185">Reference proteome</keyword>
<reference evidence="3 4" key="1">
    <citation type="journal article" date="2014" name="Nat. Commun.">
        <title>Multiple recent horizontal transfers of a large genomic region in cheese making fungi.</title>
        <authorList>
            <person name="Cheeseman K."/>
            <person name="Ropars J."/>
            <person name="Renault P."/>
            <person name="Dupont J."/>
            <person name="Gouzy J."/>
            <person name="Branca A."/>
            <person name="Abraham A.L."/>
            <person name="Ceppi M."/>
            <person name="Conseiller E."/>
            <person name="Debuchy R."/>
            <person name="Malagnac F."/>
            <person name="Goarin A."/>
            <person name="Silar P."/>
            <person name="Lacoste S."/>
            <person name="Sallet E."/>
            <person name="Bensimon A."/>
            <person name="Giraud T."/>
            <person name="Brygoo Y."/>
        </authorList>
    </citation>
    <scope>NUCLEOTIDE SEQUENCE [LARGE SCALE GENOMIC DNA]</scope>
    <source>
        <strain evidence="4">FM 013</strain>
    </source>
</reference>
<protein>
    <submittedName>
        <fullName evidence="3">Short-chain dehydrogenase/reductase SDR</fullName>
    </submittedName>
</protein>
<keyword evidence="2" id="KW-0560">Oxidoreductase</keyword>
<gene>
    <name evidence="3" type="ORF">PCAMFM013_S014g000081</name>
</gene>
<dbReference type="GO" id="GO:0016616">
    <property type="term" value="F:oxidoreductase activity, acting on the CH-OH group of donors, NAD or NADP as acceptor"/>
    <property type="evidence" value="ECO:0007669"/>
    <property type="project" value="TreeGrafter"/>
</dbReference>
<evidence type="ECO:0000313" key="3">
    <source>
        <dbReference type="EMBL" id="CRL25185.1"/>
    </source>
</evidence>
<evidence type="ECO:0000313" key="4">
    <source>
        <dbReference type="Proteomes" id="UP000053732"/>
    </source>
</evidence>
<dbReference type="PANTHER" id="PTHR24322:SF736">
    <property type="entry name" value="RETINOL DEHYDROGENASE 10"/>
    <property type="match status" value="1"/>
</dbReference>
<evidence type="ECO:0000256" key="1">
    <source>
        <dbReference type="ARBA" id="ARBA00006484"/>
    </source>
</evidence>
<dbReference type="AlphaFoldDB" id="A0A0G4PFY7"/>
<dbReference type="Proteomes" id="UP000053732">
    <property type="component" value="Unassembled WGS sequence"/>
</dbReference>
<dbReference type="STRING" id="1429867.A0A0G4PFY7"/>
<name>A0A0G4PFY7_PENC3</name>
<proteinExistence type="inferred from homology"/>
<dbReference type="PANTHER" id="PTHR24322">
    <property type="entry name" value="PKSB"/>
    <property type="match status" value="1"/>
</dbReference>
<organism evidence="3 4">
    <name type="scientific">Penicillium camemberti (strain FM 013)</name>
    <dbReference type="NCBI Taxonomy" id="1429867"/>
    <lineage>
        <taxon>Eukaryota</taxon>
        <taxon>Fungi</taxon>
        <taxon>Dikarya</taxon>
        <taxon>Ascomycota</taxon>
        <taxon>Pezizomycotina</taxon>
        <taxon>Eurotiomycetes</taxon>
        <taxon>Eurotiomycetidae</taxon>
        <taxon>Eurotiales</taxon>
        <taxon>Aspergillaceae</taxon>
        <taxon>Penicillium</taxon>
    </lineage>
</organism>
<dbReference type="SUPFAM" id="SSF51735">
    <property type="entry name" value="NAD(P)-binding Rossmann-fold domains"/>
    <property type="match status" value="1"/>
</dbReference>
<dbReference type="InterPro" id="IPR036291">
    <property type="entry name" value="NAD(P)-bd_dom_sf"/>
</dbReference>
<comment type="similarity">
    <text evidence="1">Belongs to the short-chain dehydrogenases/reductases (SDR) family.</text>
</comment>
<dbReference type="GO" id="GO:0005811">
    <property type="term" value="C:lipid droplet"/>
    <property type="evidence" value="ECO:0007669"/>
    <property type="project" value="TreeGrafter"/>
</dbReference>
<dbReference type="Pfam" id="PF00106">
    <property type="entry name" value="adh_short"/>
    <property type="match status" value="1"/>
</dbReference>
<dbReference type="InterPro" id="IPR002347">
    <property type="entry name" value="SDR_fam"/>
</dbReference>
<accession>A0A0G4PFY7</accession>
<dbReference type="Gene3D" id="3.40.50.720">
    <property type="entry name" value="NAD(P)-binding Rossmann-like Domain"/>
    <property type="match status" value="1"/>
</dbReference>
<evidence type="ECO:0000256" key="2">
    <source>
        <dbReference type="ARBA" id="ARBA00023002"/>
    </source>
</evidence>